<dbReference type="eggNOG" id="arCOG05860">
    <property type="taxonomic scope" value="Archaea"/>
</dbReference>
<name>A0A075LUV9_9EURY</name>
<keyword evidence="2" id="KW-1185">Reference proteome</keyword>
<dbReference type="HOGENOM" id="CLU_122702_0_0_2"/>
<sequence length="104" mass="12002">MPKRVKFGHGYYYIVTPQELQENHMKGKKVVIEGTIEDKPIIEFLPMELPSYRTTFHIEGLKIEFSGTPVVKKGDQVKIYGRFIGHSIVARAIETEYALFITEE</sequence>
<reference evidence="1 2" key="2">
    <citation type="journal article" date="2015" name="Genome Announc.">
        <title>Complete Genome Sequence of Hyperthermophilic Piezophilic Archaeon Palaeococcus pacificus DY20341T, Isolated from Deep-Sea Hydrothermal Sediments.</title>
        <authorList>
            <person name="Zeng X."/>
            <person name="Jebbar M."/>
            <person name="Shao Z."/>
        </authorList>
    </citation>
    <scope>NUCLEOTIDE SEQUENCE [LARGE SCALE GENOMIC DNA]</scope>
    <source>
        <strain evidence="1 2">DY20341</strain>
    </source>
</reference>
<dbReference type="OrthoDB" id="84940at2157"/>
<organism evidence="1 2">
    <name type="scientific">Palaeococcus pacificus DY20341</name>
    <dbReference type="NCBI Taxonomy" id="1343739"/>
    <lineage>
        <taxon>Archaea</taxon>
        <taxon>Methanobacteriati</taxon>
        <taxon>Methanobacteriota</taxon>
        <taxon>Thermococci</taxon>
        <taxon>Thermococcales</taxon>
        <taxon>Thermococcaceae</taxon>
        <taxon>Palaeococcus</taxon>
    </lineage>
</organism>
<reference evidence="2" key="1">
    <citation type="submission" date="2013-06" db="EMBL/GenBank/DDBJ databases">
        <title>Complete Genome Sequence of Hyperthermophilic Palaeococcus pacificus DY20341T, Isolated from a Deep-Sea Hydrothermal Sediments.</title>
        <authorList>
            <person name="Zeng X."/>
            <person name="Shao Z."/>
        </authorList>
    </citation>
    <scope>NUCLEOTIDE SEQUENCE [LARGE SCALE GENOMIC DNA]</scope>
    <source>
        <strain evidence="2">DY20341</strain>
    </source>
</reference>
<dbReference type="AlphaFoldDB" id="A0A075LUV9"/>
<dbReference type="GeneID" id="24842496"/>
<protein>
    <submittedName>
        <fullName evidence="1">GTP-binding protein</fullName>
    </submittedName>
</protein>
<dbReference type="EMBL" id="CP006019">
    <property type="protein sequence ID" value="AIF69777.1"/>
    <property type="molecule type" value="Genomic_DNA"/>
</dbReference>
<accession>A0A075LUV9</accession>
<dbReference type="Proteomes" id="UP000027981">
    <property type="component" value="Chromosome"/>
</dbReference>
<gene>
    <name evidence="1" type="ORF">PAP_06915</name>
</gene>
<dbReference type="KEGG" id="ppac:PAP_06915"/>
<evidence type="ECO:0000313" key="1">
    <source>
        <dbReference type="EMBL" id="AIF69777.1"/>
    </source>
</evidence>
<dbReference type="STRING" id="1343739.PAP_06915"/>
<evidence type="ECO:0000313" key="2">
    <source>
        <dbReference type="Proteomes" id="UP000027981"/>
    </source>
</evidence>
<proteinExistence type="predicted"/>
<dbReference type="RefSeq" id="WP_048165297.1">
    <property type="nucleotide sequence ID" value="NZ_CP006019.1"/>
</dbReference>